<reference evidence="1" key="1">
    <citation type="journal article" date="2022" name="bioRxiv">
        <title>Sequencing and chromosome-scale assembly of the giantPleurodeles waltlgenome.</title>
        <authorList>
            <person name="Brown T."/>
            <person name="Elewa A."/>
            <person name="Iarovenko S."/>
            <person name="Subramanian E."/>
            <person name="Araus A.J."/>
            <person name="Petzold A."/>
            <person name="Susuki M."/>
            <person name="Suzuki K.-i.T."/>
            <person name="Hayashi T."/>
            <person name="Toyoda A."/>
            <person name="Oliveira C."/>
            <person name="Osipova E."/>
            <person name="Leigh N.D."/>
            <person name="Simon A."/>
            <person name="Yun M.H."/>
        </authorList>
    </citation>
    <scope>NUCLEOTIDE SEQUENCE</scope>
    <source>
        <strain evidence="1">20211129_DDA</strain>
        <tissue evidence="1">Liver</tissue>
    </source>
</reference>
<sequence>MQRGSPRAESAQVPPHKCHTLTAVSFIIEGLPPVRDTLEEALPSHYYITALLCNGDTSKCREPCCFYCNYVLLGPARNAN</sequence>
<dbReference type="AlphaFoldDB" id="A0AAV7Q433"/>
<comment type="caution">
    <text evidence="1">The sequence shown here is derived from an EMBL/GenBank/DDBJ whole genome shotgun (WGS) entry which is preliminary data.</text>
</comment>
<name>A0AAV7Q433_PLEWA</name>
<protein>
    <submittedName>
        <fullName evidence="1">Uncharacterized protein</fullName>
    </submittedName>
</protein>
<dbReference type="Proteomes" id="UP001066276">
    <property type="component" value="Chromosome 6"/>
</dbReference>
<dbReference type="EMBL" id="JANPWB010000010">
    <property type="protein sequence ID" value="KAJ1135336.1"/>
    <property type="molecule type" value="Genomic_DNA"/>
</dbReference>
<organism evidence="1 2">
    <name type="scientific">Pleurodeles waltl</name>
    <name type="common">Iberian ribbed newt</name>
    <dbReference type="NCBI Taxonomy" id="8319"/>
    <lineage>
        <taxon>Eukaryota</taxon>
        <taxon>Metazoa</taxon>
        <taxon>Chordata</taxon>
        <taxon>Craniata</taxon>
        <taxon>Vertebrata</taxon>
        <taxon>Euteleostomi</taxon>
        <taxon>Amphibia</taxon>
        <taxon>Batrachia</taxon>
        <taxon>Caudata</taxon>
        <taxon>Salamandroidea</taxon>
        <taxon>Salamandridae</taxon>
        <taxon>Pleurodelinae</taxon>
        <taxon>Pleurodeles</taxon>
    </lineage>
</organism>
<keyword evidence="2" id="KW-1185">Reference proteome</keyword>
<proteinExistence type="predicted"/>
<evidence type="ECO:0000313" key="2">
    <source>
        <dbReference type="Proteomes" id="UP001066276"/>
    </source>
</evidence>
<evidence type="ECO:0000313" key="1">
    <source>
        <dbReference type="EMBL" id="KAJ1135336.1"/>
    </source>
</evidence>
<gene>
    <name evidence="1" type="ORF">NDU88_001776</name>
</gene>
<accession>A0AAV7Q433</accession>